<proteinExistence type="predicted"/>
<evidence type="ECO:0000313" key="1">
    <source>
        <dbReference type="EnsemblProtists" id="EOD20053"/>
    </source>
</evidence>
<reference evidence="1" key="2">
    <citation type="submission" date="2024-10" db="UniProtKB">
        <authorList>
            <consortium name="EnsemblProtists"/>
        </authorList>
    </citation>
    <scope>IDENTIFICATION</scope>
</reference>
<protein>
    <submittedName>
        <fullName evidence="1">Uncharacterized protein</fullName>
    </submittedName>
</protein>
<dbReference type="KEGG" id="ehx:EMIHUDRAFT_355305"/>
<name>A0A0D3J968_EMIH1</name>
<organism evidence="1 2">
    <name type="scientific">Emiliania huxleyi (strain CCMP1516)</name>
    <dbReference type="NCBI Taxonomy" id="280463"/>
    <lineage>
        <taxon>Eukaryota</taxon>
        <taxon>Haptista</taxon>
        <taxon>Haptophyta</taxon>
        <taxon>Prymnesiophyceae</taxon>
        <taxon>Isochrysidales</taxon>
        <taxon>Noelaerhabdaceae</taxon>
        <taxon>Emiliania</taxon>
    </lineage>
</organism>
<dbReference type="PaxDb" id="2903-EOD20053"/>
<dbReference type="AlphaFoldDB" id="A0A0D3J968"/>
<dbReference type="RefSeq" id="XP_005772482.1">
    <property type="nucleotide sequence ID" value="XM_005772425.1"/>
</dbReference>
<dbReference type="GeneID" id="17265551"/>
<keyword evidence="2" id="KW-1185">Reference proteome</keyword>
<sequence>MSSRGQVTSGIPAGNRESDGRAVVITGAGSTGLPSVAACLEALGLTGASLAGYLTGRLAAAGEVEVQECDFSRAAFPFSPGEVEGLVERTREDPMLMDLYELGADSDVYAFWDELCGYDLRAIEEVNALLVHNLTDHFYFTFGDFLVTYPVLYGGRARD</sequence>
<dbReference type="EnsemblProtists" id="EOD20053">
    <property type="protein sequence ID" value="EOD20053"/>
    <property type="gene ID" value="EMIHUDRAFT_355305"/>
</dbReference>
<dbReference type="HOGENOM" id="CLU_1665337_0_0_1"/>
<dbReference type="Proteomes" id="UP000013827">
    <property type="component" value="Unassembled WGS sequence"/>
</dbReference>
<accession>A0A0D3J968</accession>
<evidence type="ECO:0000313" key="2">
    <source>
        <dbReference type="Proteomes" id="UP000013827"/>
    </source>
</evidence>
<reference evidence="2" key="1">
    <citation type="journal article" date="2013" name="Nature">
        <title>Pan genome of the phytoplankton Emiliania underpins its global distribution.</title>
        <authorList>
            <person name="Read B.A."/>
            <person name="Kegel J."/>
            <person name="Klute M.J."/>
            <person name="Kuo A."/>
            <person name="Lefebvre S.C."/>
            <person name="Maumus F."/>
            <person name="Mayer C."/>
            <person name="Miller J."/>
            <person name="Monier A."/>
            <person name="Salamov A."/>
            <person name="Young J."/>
            <person name="Aguilar M."/>
            <person name="Claverie J.M."/>
            <person name="Frickenhaus S."/>
            <person name="Gonzalez K."/>
            <person name="Herman E.K."/>
            <person name="Lin Y.C."/>
            <person name="Napier J."/>
            <person name="Ogata H."/>
            <person name="Sarno A.F."/>
            <person name="Shmutz J."/>
            <person name="Schroeder D."/>
            <person name="de Vargas C."/>
            <person name="Verret F."/>
            <person name="von Dassow P."/>
            <person name="Valentin K."/>
            <person name="Van de Peer Y."/>
            <person name="Wheeler G."/>
            <person name="Dacks J.B."/>
            <person name="Delwiche C.F."/>
            <person name="Dyhrman S.T."/>
            <person name="Glockner G."/>
            <person name="John U."/>
            <person name="Richards T."/>
            <person name="Worden A.Z."/>
            <person name="Zhang X."/>
            <person name="Grigoriev I.V."/>
            <person name="Allen A.E."/>
            <person name="Bidle K."/>
            <person name="Borodovsky M."/>
            <person name="Bowler C."/>
            <person name="Brownlee C."/>
            <person name="Cock J.M."/>
            <person name="Elias M."/>
            <person name="Gladyshev V.N."/>
            <person name="Groth M."/>
            <person name="Guda C."/>
            <person name="Hadaegh A."/>
            <person name="Iglesias-Rodriguez M.D."/>
            <person name="Jenkins J."/>
            <person name="Jones B.M."/>
            <person name="Lawson T."/>
            <person name="Leese F."/>
            <person name="Lindquist E."/>
            <person name="Lobanov A."/>
            <person name="Lomsadze A."/>
            <person name="Malik S.B."/>
            <person name="Marsh M.E."/>
            <person name="Mackinder L."/>
            <person name="Mock T."/>
            <person name="Mueller-Roeber B."/>
            <person name="Pagarete A."/>
            <person name="Parker M."/>
            <person name="Probert I."/>
            <person name="Quesneville H."/>
            <person name="Raines C."/>
            <person name="Rensing S.A."/>
            <person name="Riano-Pachon D.M."/>
            <person name="Richier S."/>
            <person name="Rokitta S."/>
            <person name="Shiraiwa Y."/>
            <person name="Soanes D.M."/>
            <person name="van der Giezen M."/>
            <person name="Wahlund T.M."/>
            <person name="Williams B."/>
            <person name="Wilson W."/>
            <person name="Wolfe G."/>
            <person name="Wurch L.L."/>
        </authorList>
    </citation>
    <scope>NUCLEOTIDE SEQUENCE</scope>
</reference>